<proteinExistence type="predicted"/>
<accession>A0AA40SV93</accession>
<evidence type="ECO:0000256" key="1">
    <source>
        <dbReference type="SAM" id="MobiDB-lite"/>
    </source>
</evidence>
<dbReference type="RefSeq" id="WP_191756811.1">
    <property type="nucleotide sequence ID" value="NZ_VJXY01000005.1"/>
</dbReference>
<protein>
    <submittedName>
        <fullName evidence="2">Uncharacterized protein</fullName>
    </submittedName>
</protein>
<dbReference type="Proteomes" id="UP001165986">
    <property type="component" value="Unassembled WGS sequence"/>
</dbReference>
<evidence type="ECO:0000313" key="3">
    <source>
        <dbReference type="Proteomes" id="UP001165986"/>
    </source>
</evidence>
<keyword evidence="3" id="KW-1185">Reference proteome</keyword>
<feature type="compositionally biased region" description="Polar residues" evidence="1">
    <location>
        <begin position="1"/>
        <end position="12"/>
    </location>
</feature>
<comment type="caution">
    <text evidence="2">The sequence shown here is derived from an EMBL/GenBank/DDBJ whole genome shotgun (WGS) entry which is preliminary data.</text>
</comment>
<reference evidence="2" key="1">
    <citation type="submission" date="2019-07" db="EMBL/GenBank/DDBJ databases">
        <title>Toxilogical consequences of a new and cryptic species of cyanobacteria (Komarekiella delphini-convector) recovered from the epidermis of a bottlenose dolphin and 1500 ft. in the air.</title>
        <authorList>
            <person name="Brown A.O."/>
            <person name="Dvorak P."/>
            <person name="Villanueva C.D."/>
            <person name="Foss A.J."/>
            <person name="Garvey A.D."/>
            <person name="Gibson Q.A."/>
            <person name="Johansen J.R."/>
            <person name="Casamatta D.A."/>
        </authorList>
    </citation>
    <scope>NUCLEOTIDE SEQUENCE</scope>
    <source>
        <strain evidence="2">SJRDD-AB1</strain>
    </source>
</reference>
<dbReference type="AlphaFoldDB" id="A0AA40SV93"/>
<organism evidence="2 3">
    <name type="scientific">Komarekiella delphini-convector SJRDD-AB1</name>
    <dbReference type="NCBI Taxonomy" id="2593771"/>
    <lineage>
        <taxon>Bacteria</taxon>
        <taxon>Bacillati</taxon>
        <taxon>Cyanobacteriota</taxon>
        <taxon>Cyanophyceae</taxon>
        <taxon>Nostocales</taxon>
        <taxon>Nostocaceae</taxon>
        <taxon>Komarekiella</taxon>
        <taxon>Komarekiella delphini-convector</taxon>
    </lineage>
</organism>
<name>A0AA40SV93_9NOST</name>
<evidence type="ECO:0000313" key="2">
    <source>
        <dbReference type="EMBL" id="MBD6615565.1"/>
    </source>
</evidence>
<sequence length="72" mass="7989">MKNSQASESQNNADDDLLPEYNFDYRKAKPNRFASQEEKFPLTVTLDPDVAEVFKTSAAVNNALLSCCVSNS</sequence>
<feature type="region of interest" description="Disordered" evidence="1">
    <location>
        <begin position="1"/>
        <end position="21"/>
    </location>
</feature>
<dbReference type="EMBL" id="VJXY01000005">
    <property type="protein sequence ID" value="MBD6615565.1"/>
    <property type="molecule type" value="Genomic_DNA"/>
</dbReference>
<gene>
    <name evidence="2" type="ORF">FNW02_06870</name>
</gene>